<dbReference type="Pfam" id="PF13116">
    <property type="entry name" value="YhdP"/>
    <property type="match status" value="1"/>
</dbReference>
<dbReference type="AlphaFoldDB" id="A0A4R5VC68"/>
<accession>A0A4R5VC68</accession>
<dbReference type="InterPro" id="IPR025263">
    <property type="entry name" value="YhdP_central"/>
</dbReference>
<evidence type="ECO:0000256" key="1">
    <source>
        <dbReference type="SAM" id="MobiDB-lite"/>
    </source>
</evidence>
<dbReference type="GO" id="GO:0090313">
    <property type="term" value="P:regulation of protein targeting to membrane"/>
    <property type="evidence" value="ECO:0007669"/>
    <property type="project" value="TreeGrafter"/>
</dbReference>
<name>A0A4R5VC68_9RHOB</name>
<gene>
    <name evidence="3" type="ORF">E1832_08270</name>
</gene>
<dbReference type="GO" id="GO:0005886">
    <property type="term" value="C:plasma membrane"/>
    <property type="evidence" value="ECO:0007669"/>
    <property type="project" value="TreeGrafter"/>
</dbReference>
<dbReference type="Proteomes" id="UP000295301">
    <property type="component" value="Unassembled WGS sequence"/>
</dbReference>
<feature type="region of interest" description="Disordered" evidence="1">
    <location>
        <begin position="1040"/>
        <end position="1068"/>
    </location>
</feature>
<sequence>MRPPDWLRARVEARIEQGLDGLQIAFGDIELVIRAGLRPRLHLRDVVLSEADGRILARLSDAEASLALRPLLRGRVQPKRIALSGLFATLRREAGGTVSLTLEDTAAPVGQAAGLPQLMEGAEQILLRPQLAALVALDVDAVTLRYEDGRSGKVWTLDGGQVRLRRDGDALGIGADFAVLSGRDYASSVEMNYTSRIGDAGAEFGVSVQDIAAPDIAAQSVALHWLKVLRAPISGALRGSVDKAGALGPLSATLHIGAGALQPTETTRPIPFSGARSYFTYDPAAQTLTFDEMSVDSAWGTGRAEGRAYLGGIENGTLTDLVGQFHFAATALNPAGLYREPVRLEGGTADFRLELDPFRLTLGQMHLSDQGSALDLTGTLTTVAEGWRLAVDGHMDSLTPARLLELWPPSVSEKPRTWVAENVLDGTLHDIDLALRLEEGRKPDIYADLDFDGATVRYNRYLPLMTGASGTLSLERQRLVATADRGIVTAGQGGDLDVAGSSFIIPDVSVKPAAPAVIRLRVGGAVTAVMSLLAGPPVRALRDTDLPVDLAQGQARLEGTLSLPLKKGVPFEEIAFHVAGDLNQVESTVLVPGQTVSATALRLEADQSRVEITGTAHIGALPVVLRWRQPIGPDAPKGSRVEGQVELSPTLLDTFRIGLPEGSVSGQGTGRFTLDLAKGSPPALHLTSDLAGVGLAIPTLGWRKRAEETGMLDLSATLSEAARIERLSIEAAGLTATGSVIGAKDGGLDRALLSSVRLGGWLEAGVELIGRGRAAPDVRILTGVVDLRRAPLDSGGEGGGALSARLDRLQISDSLALQDFSGDFTTHDGLRGSFTGKLNGQTPVRGRIEPQGGGSAIYVESDDGGGVFRSAGILNQGHGGSFEMSLFPAEAPALFNGTLRVRNTRVKDAPAIAALLNAVSVVGLLDEMTGQGIQFTEVEAKFRLEPDRLVLHESSATGPSIGLSMDGLYDLERGVLNMRGVISPVYLINAVGSVLTRKGEGMIGFSYTLKGPAAAPSVQVNPLSGLTPGIFREIFRGAQPTMPGEAPAEPDRTPRRAPDLIEGAEGGR</sequence>
<proteinExistence type="predicted"/>
<evidence type="ECO:0000313" key="4">
    <source>
        <dbReference type="Proteomes" id="UP000295301"/>
    </source>
</evidence>
<dbReference type="InterPro" id="IPR052894">
    <property type="entry name" value="AsmA-related"/>
</dbReference>
<evidence type="ECO:0000313" key="3">
    <source>
        <dbReference type="EMBL" id="TDK49898.1"/>
    </source>
</evidence>
<keyword evidence="4" id="KW-1185">Reference proteome</keyword>
<feature type="domain" description="YhdP central" evidence="2">
    <location>
        <begin position="330"/>
        <end position="721"/>
    </location>
</feature>
<dbReference type="OrthoDB" id="7161641at2"/>
<organism evidence="3 4">
    <name type="scientific">Antarcticimicrobium luteum</name>
    <dbReference type="NCBI Taxonomy" id="2547397"/>
    <lineage>
        <taxon>Bacteria</taxon>
        <taxon>Pseudomonadati</taxon>
        <taxon>Pseudomonadota</taxon>
        <taxon>Alphaproteobacteria</taxon>
        <taxon>Rhodobacterales</taxon>
        <taxon>Paracoccaceae</taxon>
        <taxon>Antarcticimicrobium</taxon>
    </lineage>
</organism>
<dbReference type="EMBL" id="SMUV01000060">
    <property type="protein sequence ID" value="TDK49898.1"/>
    <property type="molecule type" value="Genomic_DNA"/>
</dbReference>
<comment type="caution">
    <text evidence="3">The sequence shown here is derived from an EMBL/GenBank/DDBJ whole genome shotgun (WGS) entry which is preliminary data.</text>
</comment>
<feature type="compositionally biased region" description="Basic and acidic residues" evidence="1">
    <location>
        <begin position="1049"/>
        <end position="1068"/>
    </location>
</feature>
<protein>
    <submittedName>
        <fullName evidence="3">DUF3971 domain-containing protein</fullName>
    </submittedName>
</protein>
<evidence type="ECO:0000259" key="2">
    <source>
        <dbReference type="Pfam" id="PF13116"/>
    </source>
</evidence>
<dbReference type="PANTHER" id="PTHR30441">
    <property type="entry name" value="DUF748 DOMAIN-CONTAINING PROTEIN"/>
    <property type="match status" value="1"/>
</dbReference>
<dbReference type="PANTHER" id="PTHR30441:SF4">
    <property type="entry name" value="PROTEIN ASMA"/>
    <property type="match status" value="1"/>
</dbReference>
<reference evidence="3 4" key="1">
    <citation type="submission" date="2019-03" db="EMBL/GenBank/DDBJ databases">
        <title>Ruegeria lutea sp. nov., a novel strain, isolated from marine sediment, the Masan Bay, South Korea.</title>
        <authorList>
            <person name="Kim J."/>
            <person name="Kim D.-Y."/>
            <person name="Lee S.-S."/>
        </authorList>
    </citation>
    <scope>NUCLEOTIDE SEQUENCE [LARGE SCALE GENOMIC DNA]</scope>
    <source>
        <strain evidence="3 4">318-1</strain>
    </source>
</reference>